<keyword evidence="4" id="KW-0808">Transferase</keyword>
<dbReference type="InterPro" id="IPR050297">
    <property type="entry name" value="LipidA_mod_glycosyltrf_83"/>
</dbReference>
<keyword evidence="7 9" id="KW-0472">Membrane</keyword>
<organism evidence="11 12">
    <name type="scientific">Agromyces neolithicus</name>
    <dbReference type="NCBI Taxonomy" id="269420"/>
    <lineage>
        <taxon>Bacteria</taxon>
        <taxon>Bacillati</taxon>
        <taxon>Actinomycetota</taxon>
        <taxon>Actinomycetes</taxon>
        <taxon>Micrococcales</taxon>
        <taxon>Microbacteriaceae</taxon>
        <taxon>Agromyces</taxon>
    </lineage>
</organism>
<feature type="transmembrane region" description="Helical" evidence="9">
    <location>
        <begin position="29"/>
        <end position="49"/>
    </location>
</feature>
<feature type="transmembrane region" description="Helical" evidence="9">
    <location>
        <begin position="329"/>
        <end position="350"/>
    </location>
</feature>
<evidence type="ECO:0000256" key="1">
    <source>
        <dbReference type="ARBA" id="ARBA00004651"/>
    </source>
</evidence>
<dbReference type="Proteomes" id="UP001500002">
    <property type="component" value="Unassembled WGS sequence"/>
</dbReference>
<feature type="transmembrane region" description="Helical" evidence="9">
    <location>
        <begin position="272"/>
        <end position="294"/>
    </location>
</feature>
<evidence type="ECO:0000256" key="2">
    <source>
        <dbReference type="ARBA" id="ARBA00022475"/>
    </source>
</evidence>
<keyword evidence="2" id="KW-1003">Cell membrane</keyword>
<comment type="caution">
    <text evidence="11">The sequence shown here is derived from an EMBL/GenBank/DDBJ whole genome shotgun (WGS) entry which is preliminary data.</text>
</comment>
<feature type="transmembrane region" description="Helical" evidence="9">
    <location>
        <begin position="132"/>
        <end position="151"/>
    </location>
</feature>
<feature type="domain" description="Glycosyltransferase RgtA/B/C/D-like" evidence="10">
    <location>
        <begin position="86"/>
        <end position="239"/>
    </location>
</feature>
<evidence type="ECO:0000256" key="9">
    <source>
        <dbReference type="SAM" id="Phobius"/>
    </source>
</evidence>
<evidence type="ECO:0000259" key="10">
    <source>
        <dbReference type="Pfam" id="PF13231"/>
    </source>
</evidence>
<keyword evidence="6 9" id="KW-1133">Transmembrane helix</keyword>
<feature type="transmembrane region" description="Helical" evidence="9">
    <location>
        <begin position="234"/>
        <end position="260"/>
    </location>
</feature>
<gene>
    <name evidence="11" type="ORF">GCM10009749_25990</name>
</gene>
<feature type="transmembrane region" description="Helical" evidence="9">
    <location>
        <begin position="204"/>
        <end position="222"/>
    </location>
</feature>
<evidence type="ECO:0000256" key="5">
    <source>
        <dbReference type="ARBA" id="ARBA00022692"/>
    </source>
</evidence>
<feature type="transmembrane region" description="Helical" evidence="9">
    <location>
        <begin position="107"/>
        <end position="125"/>
    </location>
</feature>
<keyword evidence="3" id="KW-0328">Glycosyltransferase</keyword>
<evidence type="ECO:0000256" key="7">
    <source>
        <dbReference type="ARBA" id="ARBA00023136"/>
    </source>
</evidence>
<name>A0ABP4YJR3_9MICO</name>
<comment type="subcellular location">
    <subcellularLocation>
        <location evidence="1">Cell membrane</location>
        <topology evidence="1">Multi-pass membrane protein</topology>
    </subcellularLocation>
</comment>
<dbReference type="PANTHER" id="PTHR33908:SF3">
    <property type="entry name" value="UNDECAPRENYL PHOSPHATE-ALPHA-4-AMINO-4-DEOXY-L-ARABINOSE ARABINOSYL TRANSFERASE"/>
    <property type="match status" value="1"/>
</dbReference>
<evidence type="ECO:0000313" key="11">
    <source>
        <dbReference type="EMBL" id="GAA1815112.1"/>
    </source>
</evidence>
<evidence type="ECO:0000256" key="8">
    <source>
        <dbReference type="SAM" id="MobiDB-lite"/>
    </source>
</evidence>
<sequence length="524" mass="55801">MSATTDALETVPGAPDSTPRFGRQGTRRLIGAAWPVAALVAVAGTMRFVGLDAVGFNSDEAVYAGTAASLGGDTSLEPYFPVFRAHPVLFQTLVAGVEQMLGTGTDWVPRAVAAVVGIAAVLVTFSLGRRLYGPSAGLIAGLILAVMPYHVVVSRQVLLDGMMTLFVTVALYCIVSYVESARATWMCAAGSAMGLAFLSKETAVVLLGGLFAFFALTPWVTLRLRHIVAGFVPFAALVAIHPLSQALAGKATAGSSYLIYQLSRPENHPMTFYASVVPWAVGIFVLTAAVVGLVWLRREGTWRERLLMCWAAFPIVFFTIWPVRGYQYLLPIAPVVAVLAGRAVSGLVTVRAFRRRRRTAQAAVIAVTAILVASLAVPTAQQISPSTTGSFLAGTGGVPGGREAGHWVAENVPANARMLSIGPSMANILQYYGQRKVYGLSVSPNPEVRNPAYAPVSNPDRALRRGELQYLVWDSYSAGRSPTFSAKLRGLVDRYNGVPVYSGTVGAGTKDRPVIIIYAVWPDP</sequence>
<dbReference type="RefSeq" id="WP_344296735.1">
    <property type="nucleotide sequence ID" value="NZ_BAAANJ010000009.1"/>
</dbReference>
<dbReference type="InterPro" id="IPR038731">
    <property type="entry name" value="RgtA/B/C-like"/>
</dbReference>
<evidence type="ECO:0000256" key="6">
    <source>
        <dbReference type="ARBA" id="ARBA00022989"/>
    </source>
</evidence>
<keyword evidence="5 9" id="KW-0812">Transmembrane</keyword>
<dbReference type="EMBL" id="BAAANJ010000009">
    <property type="protein sequence ID" value="GAA1815112.1"/>
    <property type="molecule type" value="Genomic_DNA"/>
</dbReference>
<keyword evidence="12" id="KW-1185">Reference proteome</keyword>
<feature type="transmembrane region" description="Helical" evidence="9">
    <location>
        <begin position="362"/>
        <end position="380"/>
    </location>
</feature>
<dbReference type="PANTHER" id="PTHR33908">
    <property type="entry name" value="MANNOSYLTRANSFERASE YKCB-RELATED"/>
    <property type="match status" value="1"/>
</dbReference>
<accession>A0ABP4YJR3</accession>
<reference evidence="12" key="1">
    <citation type="journal article" date="2019" name="Int. J. Syst. Evol. Microbiol.">
        <title>The Global Catalogue of Microorganisms (GCM) 10K type strain sequencing project: providing services to taxonomists for standard genome sequencing and annotation.</title>
        <authorList>
            <consortium name="The Broad Institute Genomics Platform"/>
            <consortium name="The Broad Institute Genome Sequencing Center for Infectious Disease"/>
            <person name="Wu L."/>
            <person name="Ma J."/>
        </authorList>
    </citation>
    <scope>NUCLEOTIDE SEQUENCE [LARGE SCALE GENOMIC DNA]</scope>
    <source>
        <strain evidence="12">JCM 14322</strain>
    </source>
</reference>
<feature type="region of interest" description="Disordered" evidence="8">
    <location>
        <begin position="1"/>
        <end position="22"/>
    </location>
</feature>
<feature type="transmembrane region" description="Helical" evidence="9">
    <location>
        <begin position="306"/>
        <end position="323"/>
    </location>
</feature>
<evidence type="ECO:0000256" key="4">
    <source>
        <dbReference type="ARBA" id="ARBA00022679"/>
    </source>
</evidence>
<evidence type="ECO:0000313" key="12">
    <source>
        <dbReference type="Proteomes" id="UP001500002"/>
    </source>
</evidence>
<evidence type="ECO:0000256" key="3">
    <source>
        <dbReference type="ARBA" id="ARBA00022676"/>
    </source>
</evidence>
<protein>
    <recommendedName>
        <fullName evidence="10">Glycosyltransferase RgtA/B/C/D-like domain-containing protein</fullName>
    </recommendedName>
</protein>
<proteinExistence type="predicted"/>
<dbReference type="Pfam" id="PF13231">
    <property type="entry name" value="PMT_2"/>
    <property type="match status" value="1"/>
</dbReference>